<organism evidence="3 4">
    <name type="scientific">Aliiruegeria lutimaris</name>
    <dbReference type="NCBI Taxonomy" id="571298"/>
    <lineage>
        <taxon>Bacteria</taxon>
        <taxon>Pseudomonadati</taxon>
        <taxon>Pseudomonadota</taxon>
        <taxon>Alphaproteobacteria</taxon>
        <taxon>Rhodobacterales</taxon>
        <taxon>Roseobacteraceae</taxon>
        <taxon>Aliiruegeria</taxon>
    </lineage>
</organism>
<gene>
    <name evidence="3" type="ORF">SAMN04488026_11119</name>
</gene>
<reference evidence="3 4" key="1">
    <citation type="submission" date="2016-10" db="EMBL/GenBank/DDBJ databases">
        <authorList>
            <person name="de Groot N.N."/>
        </authorList>
    </citation>
    <scope>NUCLEOTIDE SEQUENCE [LARGE SCALE GENOMIC DNA]</scope>
    <source>
        <strain evidence="3 4">DSM 25294</strain>
    </source>
</reference>
<protein>
    <submittedName>
        <fullName evidence="3">Uncharacterized protein</fullName>
    </submittedName>
</protein>
<proteinExistence type="predicted"/>
<feature type="region of interest" description="Disordered" evidence="1">
    <location>
        <begin position="20"/>
        <end position="42"/>
    </location>
</feature>
<evidence type="ECO:0000256" key="1">
    <source>
        <dbReference type="SAM" id="MobiDB-lite"/>
    </source>
</evidence>
<evidence type="ECO:0000313" key="3">
    <source>
        <dbReference type="EMBL" id="SDL74490.1"/>
    </source>
</evidence>
<dbReference type="STRING" id="571298.SAMN04488026_11119"/>
<evidence type="ECO:0000313" key="4">
    <source>
        <dbReference type="Proteomes" id="UP000199382"/>
    </source>
</evidence>
<feature type="chain" id="PRO_5011432836" evidence="2">
    <location>
        <begin position="24"/>
        <end position="109"/>
    </location>
</feature>
<keyword evidence="4" id="KW-1185">Reference proteome</keyword>
<feature type="compositionally biased region" description="Gly residues" evidence="1">
    <location>
        <begin position="26"/>
        <end position="36"/>
    </location>
</feature>
<dbReference type="Proteomes" id="UP000199382">
    <property type="component" value="Unassembled WGS sequence"/>
</dbReference>
<keyword evidence="2" id="KW-0732">Signal</keyword>
<sequence length="109" mass="11396">MTHDLTRSLLIVAALATPSLAQAHGPGPGNQQGPGWNGWQNPPCATTGIAVLPCGATPGARGYGPYGTGMPGPAAGHGPQMMQQYRIVPRRGTNWPRWLGGGSGWNWRN</sequence>
<name>A0A1G9MJN0_9RHOB</name>
<dbReference type="EMBL" id="FNEK01000111">
    <property type="protein sequence ID" value="SDL74490.1"/>
    <property type="molecule type" value="Genomic_DNA"/>
</dbReference>
<evidence type="ECO:0000256" key="2">
    <source>
        <dbReference type="SAM" id="SignalP"/>
    </source>
</evidence>
<dbReference type="AlphaFoldDB" id="A0A1G9MJN0"/>
<accession>A0A1G9MJN0</accession>
<feature type="signal peptide" evidence="2">
    <location>
        <begin position="1"/>
        <end position="23"/>
    </location>
</feature>